<dbReference type="SMR" id="B4JKJ8"/>
<accession>B4JKJ8</accession>
<evidence type="ECO:0000313" key="6">
    <source>
        <dbReference type="Proteomes" id="UP000001070"/>
    </source>
</evidence>
<dbReference type="PhylomeDB" id="B4JKJ8"/>
<name>B4JKJ8_DROGR</name>
<dbReference type="AlphaFoldDB" id="B4JKJ8"/>
<dbReference type="FunFam" id="3.15.10.30:FF:000001">
    <property type="entry name" value="Takeout-like protein 1"/>
    <property type="match status" value="1"/>
</dbReference>
<keyword evidence="2" id="KW-0090">Biological rhythms</keyword>
<dbReference type="HOGENOM" id="CLU_069908_0_2_1"/>
<dbReference type="PANTHER" id="PTHR11008:SF32">
    <property type="entry name" value="CIRCADIAN CLOCK-CONTROLLED PROTEIN DAYWAKE-RELATED"/>
    <property type="match status" value="1"/>
</dbReference>
<dbReference type="FunCoup" id="B4JKJ8">
    <property type="interactions" value="12"/>
</dbReference>
<comment type="similarity">
    <text evidence="3">Belongs to the TO family.</text>
</comment>
<evidence type="ECO:0000256" key="1">
    <source>
        <dbReference type="ARBA" id="ARBA00022729"/>
    </source>
</evidence>
<dbReference type="GO" id="GO:0007623">
    <property type="term" value="P:circadian rhythm"/>
    <property type="evidence" value="ECO:0007669"/>
    <property type="project" value="UniProtKB-ARBA"/>
</dbReference>
<evidence type="ECO:0000256" key="2">
    <source>
        <dbReference type="ARBA" id="ARBA00023108"/>
    </source>
</evidence>
<sequence length="257" mass="28858">MFSGNWIFVASGLILLMGSPGARADHFPAPLKRCRIEDEACHVKQAQAFVDTFKHGIPERNVAPIEIIELGTLRSNSGDPGSSLQFNLVMSNTTLHNFADTLRFKSVTGFTKDLTKPMKLSWTFSTDYCDVHANYDVNGKILLLSIVSQGEITVKLKQLQCKTRLTAVPEKRDDGNTYLKITDFNTAVKVGSGHIDMTNLFKDNVELSESTLQVVNDEYDVIAKEVHPQIMIATDRVLKKVIQNLWDTIPYEEFFDN</sequence>
<dbReference type="Gene3D" id="3.15.10.30">
    <property type="entry name" value="Haemolymph juvenile hormone binding protein"/>
    <property type="match status" value="1"/>
</dbReference>
<dbReference type="InParanoid" id="B4JKJ8"/>
<dbReference type="InterPro" id="IPR038606">
    <property type="entry name" value="To_sf"/>
</dbReference>
<dbReference type="Proteomes" id="UP000001070">
    <property type="component" value="Unassembled WGS sequence"/>
</dbReference>
<dbReference type="KEGG" id="dgr:6564913"/>
<gene>
    <name evidence="5" type="primary">Dgri\GH12677</name>
    <name evidence="5" type="ORF">Dgri_GH12677</name>
</gene>
<keyword evidence="6" id="KW-1185">Reference proteome</keyword>
<dbReference type="OMA" id="HTYLNIT"/>
<feature type="chain" id="PRO_5002812322" evidence="4">
    <location>
        <begin position="25"/>
        <end position="257"/>
    </location>
</feature>
<feature type="signal peptide" evidence="4">
    <location>
        <begin position="1"/>
        <end position="24"/>
    </location>
</feature>
<reference evidence="5 6" key="1">
    <citation type="journal article" date="2007" name="Nature">
        <title>Evolution of genes and genomes on the Drosophila phylogeny.</title>
        <authorList>
            <consortium name="Drosophila 12 Genomes Consortium"/>
            <person name="Clark A.G."/>
            <person name="Eisen M.B."/>
            <person name="Smith D.R."/>
            <person name="Bergman C.M."/>
            <person name="Oliver B."/>
            <person name="Markow T.A."/>
            <person name="Kaufman T.C."/>
            <person name="Kellis M."/>
            <person name="Gelbart W."/>
            <person name="Iyer V.N."/>
            <person name="Pollard D.A."/>
            <person name="Sackton T.B."/>
            <person name="Larracuente A.M."/>
            <person name="Singh N.D."/>
            <person name="Abad J.P."/>
            <person name="Abt D.N."/>
            <person name="Adryan B."/>
            <person name="Aguade M."/>
            <person name="Akashi H."/>
            <person name="Anderson W.W."/>
            <person name="Aquadro C.F."/>
            <person name="Ardell D.H."/>
            <person name="Arguello R."/>
            <person name="Artieri C.G."/>
            <person name="Barbash D.A."/>
            <person name="Barker D."/>
            <person name="Barsanti P."/>
            <person name="Batterham P."/>
            <person name="Batzoglou S."/>
            <person name="Begun D."/>
            <person name="Bhutkar A."/>
            <person name="Blanco E."/>
            <person name="Bosak S.A."/>
            <person name="Bradley R.K."/>
            <person name="Brand A.D."/>
            <person name="Brent M.R."/>
            <person name="Brooks A.N."/>
            <person name="Brown R.H."/>
            <person name="Butlin R.K."/>
            <person name="Caggese C."/>
            <person name="Calvi B.R."/>
            <person name="Bernardo de Carvalho A."/>
            <person name="Caspi A."/>
            <person name="Castrezana S."/>
            <person name="Celniker S.E."/>
            <person name="Chang J.L."/>
            <person name="Chapple C."/>
            <person name="Chatterji S."/>
            <person name="Chinwalla A."/>
            <person name="Civetta A."/>
            <person name="Clifton S.W."/>
            <person name="Comeron J.M."/>
            <person name="Costello J.C."/>
            <person name="Coyne J.A."/>
            <person name="Daub J."/>
            <person name="David R.G."/>
            <person name="Delcher A.L."/>
            <person name="Delehaunty K."/>
            <person name="Do C.B."/>
            <person name="Ebling H."/>
            <person name="Edwards K."/>
            <person name="Eickbush T."/>
            <person name="Evans J.D."/>
            <person name="Filipski A."/>
            <person name="Findeiss S."/>
            <person name="Freyhult E."/>
            <person name="Fulton L."/>
            <person name="Fulton R."/>
            <person name="Garcia A.C."/>
            <person name="Gardiner A."/>
            <person name="Garfield D.A."/>
            <person name="Garvin B.E."/>
            <person name="Gibson G."/>
            <person name="Gilbert D."/>
            <person name="Gnerre S."/>
            <person name="Godfrey J."/>
            <person name="Good R."/>
            <person name="Gotea V."/>
            <person name="Gravely B."/>
            <person name="Greenberg A.J."/>
            <person name="Griffiths-Jones S."/>
            <person name="Gross S."/>
            <person name="Guigo R."/>
            <person name="Gustafson E.A."/>
            <person name="Haerty W."/>
            <person name="Hahn M.W."/>
            <person name="Halligan D.L."/>
            <person name="Halpern A.L."/>
            <person name="Halter G.M."/>
            <person name="Han M.V."/>
            <person name="Heger A."/>
            <person name="Hillier L."/>
            <person name="Hinrichs A.S."/>
            <person name="Holmes I."/>
            <person name="Hoskins R.A."/>
            <person name="Hubisz M.J."/>
            <person name="Hultmark D."/>
            <person name="Huntley M.A."/>
            <person name="Jaffe D.B."/>
            <person name="Jagadeeshan S."/>
            <person name="Jeck W.R."/>
            <person name="Johnson J."/>
            <person name="Jones C.D."/>
            <person name="Jordan W.C."/>
            <person name="Karpen G.H."/>
            <person name="Kataoka E."/>
            <person name="Keightley P.D."/>
            <person name="Kheradpour P."/>
            <person name="Kirkness E.F."/>
            <person name="Koerich L.B."/>
            <person name="Kristiansen K."/>
            <person name="Kudrna D."/>
            <person name="Kulathinal R.J."/>
            <person name="Kumar S."/>
            <person name="Kwok R."/>
            <person name="Lander E."/>
            <person name="Langley C.H."/>
            <person name="Lapoint R."/>
            <person name="Lazzaro B.P."/>
            <person name="Lee S.J."/>
            <person name="Levesque L."/>
            <person name="Li R."/>
            <person name="Lin C.F."/>
            <person name="Lin M.F."/>
            <person name="Lindblad-Toh K."/>
            <person name="Llopart A."/>
            <person name="Long M."/>
            <person name="Low L."/>
            <person name="Lozovsky E."/>
            <person name="Lu J."/>
            <person name="Luo M."/>
            <person name="Machado C.A."/>
            <person name="Makalowski W."/>
            <person name="Marzo M."/>
            <person name="Matsuda M."/>
            <person name="Matzkin L."/>
            <person name="McAllister B."/>
            <person name="McBride C.S."/>
            <person name="McKernan B."/>
            <person name="McKernan K."/>
            <person name="Mendez-Lago M."/>
            <person name="Minx P."/>
            <person name="Mollenhauer M.U."/>
            <person name="Montooth K."/>
            <person name="Mount S.M."/>
            <person name="Mu X."/>
            <person name="Myers E."/>
            <person name="Negre B."/>
            <person name="Newfeld S."/>
            <person name="Nielsen R."/>
            <person name="Noor M.A."/>
            <person name="O'Grady P."/>
            <person name="Pachter L."/>
            <person name="Papaceit M."/>
            <person name="Parisi M.J."/>
            <person name="Parisi M."/>
            <person name="Parts L."/>
            <person name="Pedersen J.S."/>
            <person name="Pesole G."/>
            <person name="Phillippy A.M."/>
            <person name="Ponting C.P."/>
            <person name="Pop M."/>
            <person name="Porcelli D."/>
            <person name="Powell J.R."/>
            <person name="Prohaska S."/>
            <person name="Pruitt K."/>
            <person name="Puig M."/>
            <person name="Quesneville H."/>
            <person name="Ram K.R."/>
            <person name="Rand D."/>
            <person name="Rasmussen M.D."/>
            <person name="Reed L.K."/>
            <person name="Reenan R."/>
            <person name="Reily A."/>
            <person name="Remington K.A."/>
            <person name="Rieger T.T."/>
            <person name="Ritchie M.G."/>
            <person name="Robin C."/>
            <person name="Rogers Y.H."/>
            <person name="Rohde C."/>
            <person name="Rozas J."/>
            <person name="Rubenfield M.J."/>
            <person name="Ruiz A."/>
            <person name="Russo S."/>
            <person name="Salzberg S.L."/>
            <person name="Sanchez-Gracia A."/>
            <person name="Saranga D.J."/>
            <person name="Sato H."/>
            <person name="Schaeffer S.W."/>
            <person name="Schatz M.C."/>
            <person name="Schlenke T."/>
            <person name="Schwartz R."/>
            <person name="Segarra C."/>
            <person name="Singh R.S."/>
            <person name="Sirot L."/>
            <person name="Sirota M."/>
            <person name="Sisneros N.B."/>
            <person name="Smith C.D."/>
            <person name="Smith T.F."/>
            <person name="Spieth J."/>
            <person name="Stage D.E."/>
            <person name="Stark A."/>
            <person name="Stephan W."/>
            <person name="Strausberg R.L."/>
            <person name="Strempel S."/>
            <person name="Sturgill D."/>
            <person name="Sutton G."/>
            <person name="Sutton G.G."/>
            <person name="Tao W."/>
            <person name="Teichmann S."/>
            <person name="Tobari Y.N."/>
            <person name="Tomimura Y."/>
            <person name="Tsolas J.M."/>
            <person name="Valente V.L."/>
            <person name="Venter E."/>
            <person name="Venter J.C."/>
            <person name="Vicario S."/>
            <person name="Vieira F.G."/>
            <person name="Vilella A.J."/>
            <person name="Villasante A."/>
            <person name="Walenz B."/>
            <person name="Wang J."/>
            <person name="Wasserman M."/>
            <person name="Watts T."/>
            <person name="Wilson D."/>
            <person name="Wilson R.K."/>
            <person name="Wing R.A."/>
            <person name="Wolfner M.F."/>
            <person name="Wong A."/>
            <person name="Wong G.K."/>
            <person name="Wu C.I."/>
            <person name="Wu G."/>
            <person name="Yamamoto D."/>
            <person name="Yang H.P."/>
            <person name="Yang S.P."/>
            <person name="Yorke J.A."/>
            <person name="Yoshida K."/>
            <person name="Zdobnov E."/>
            <person name="Zhang P."/>
            <person name="Zhang Y."/>
            <person name="Zimin A.V."/>
            <person name="Baldwin J."/>
            <person name="Abdouelleil A."/>
            <person name="Abdulkadir J."/>
            <person name="Abebe A."/>
            <person name="Abera B."/>
            <person name="Abreu J."/>
            <person name="Acer S.C."/>
            <person name="Aftuck L."/>
            <person name="Alexander A."/>
            <person name="An P."/>
            <person name="Anderson E."/>
            <person name="Anderson S."/>
            <person name="Arachi H."/>
            <person name="Azer M."/>
            <person name="Bachantsang P."/>
            <person name="Barry A."/>
            <person name="Bayul T."/>
            <person name="Berlin A."/>
            <person name="Bessette D."/>
            <person name="Bloom T."/>
            <person name="Blye J."/>
            <person name="Boguslavskiy L."/>
            <person name="Bonnet C."/>
            <person name="Boukhgalter B."/>
            <person name="Bourzgui I."/>
            <person name="Brown A."/>
            <person name="Cahill P."/>
            <person name="Channer S."/>
            <person name="Cheshatsang Y."/>
            <person name="Chuda L."/>
            <person name="Citroen M."/>
            <person name="Collymore A."/>
            <person name="Cooke P."/>
            <person name="Costello M."/>
            <person name="D'Aco K."/>
            <person name="Daza R."/>
            <person name="De Haan G."/>
            <person name="DeGray S."/>
            <person name="DeMaso C."/>
            <person name="Dhargay N."/>
            <person name="Dooley K."/>
            <person name="Dooley E."/>
            <person name="Doricent M."/>
            <person name="Dorje P."/>
            <person name="Dorjee K."/>
            <person name="Dupes A."/>
            <person name="Elong R."/>
            <person name="Falk J."/>
            <person name="Farina A."/>
            <person name="Faro S."/>
            <person name="Ferguson D."/>
            <person name="Fisher S."/>
            <person name="Foley C.D."/>
            <person name="Franke A."/>
            <person name="Friedrich D."/>
            <person name="Gadbois L."/>
            <person name="Gearin G."/>
            <person name="Gearin C.R."/>
            <person name="Giannoukos G."/>
            <person name="Goode T."/>
            <person name="Graham J."/>
            <person name="Grandbois E."/>
            <person name="Grewal S."/>
            <person name="Gyaltsen K."/>
            <person name="Hafez N."/>
            <person name="Hagos B."/>
            <person name="Hall J."/>
            <person name="Henson C."/>
            <person name="Hollinger A."/>
            <person name="Honan T."/>
            <person name="Huard M.D."/>
            <person name="Hughes L."/>
            <person name="Hurhula B."/>
            <person name="Husby M.E."/>
            <person name="Kamat A."/>
            <person name="Kanga B."/>
            <person name="Kashin S."/>
            <person name="Khazanovich D."/>
            <person name="Kisner P."/>
            <person name="Lance K."/>
            <person name="Lara M."/>
            <person name="Lee W."/>
            <person name="Lennon N."/>
            <person name="Letendre F."/>
            <person name="LeVine R."/>
            <person name="Lipovsky A."/>
            <person name="Liu X."/>
            <person name="Liu J."/>
            <person name="Liu S."/>
            <person name="Lokyitsang T."/>
            <person name="Lokyitsang Y."/>
            <person name="Lubonja R."/>
            <person name="Lui A."/>
            <person name="MacDonald P."/>
            <person name="Magnisalis V."/>
            <person name="Maru K."/>
            <person name="Matthews C."/>
            <person name="McCusker W."/>
            <person name="McDonough S."/>
            <person name="Mehta T."/>
            <person name="Meldrim J."/>
            <person name="Meneus L."/>
            <person name="Mihai O."/>
            <person name="Mihalev A."/>
            <person name="Mihova T."/>
            <person name="Mittelman R."/>
            <person name="Mlenga V."/>
            <person name="Montmayeur A."/>
            <person name="Mulrain L."/>
            <person name="Navidi A."/>
            <person name="Naylor J."/>
            <person name="Negash T."/>
            <person name="Nguyen T."/>
            <person name="Nguyen N."/>
            <person name="Nicol R."/>
            <person name="Norbu C."/>
            <person name="Norbu N."/>
            <person name="Novod N."/>
            <person name="O'Neill B."/>
            <person name="Osman S."/>
            <person name="Markiewicz E."/>
            <person name="Oyono O.L."/>
            <person name="Patti C."/>
            <person name="Phunkhang P."/>
            <person name="Pierre F."/>
            <person name="Priest M."/>
            <person name="Raghuraman S."/>
            <person name="Rege F."/>
            <person name="Reyes R."/>
            <person name="Rise C."/>
            <person name="Rogov P."/>
            <person name="Ross K."/>
            <person name="Ryan E."/>
            <person name="Settipalli S."/>
            <person name="Shea T."/>
            <person name="Sherpa N."/>
            <person name="Shi L."/>
            <person name="Shih D."/>
            <person name="Sparrow T."/>
            <person name="Spaulding J."/>
            <person name="Stalker J."/>
            <person name="Stange-Thomann N."/>
            <person name="Stavropoulos S."/>
            <person name="Stone C."/>
            <person name="Strader C."/>
            <person name="Tesfaye S."/>
            <person name="Thomson T."/>
            <person name="Thoulutsang Y."/>
            <person name="Thoulutsang D."/>
            <person name="Topham K."/>
            <person name="Topping I."/>
            <person name="Tsamla T."/>
            <person name="Vassiliev H."/>
            <person name="Vo A."/>
            <person name="Wangchuk T."/>
            <person name="Wangdi T."/>
            <person name="Weiand M."/>
            <person name="Wilkinson J."/>
            <person name="Wilson A."/>
            <person name="Yadav S."/>
            <person name="Young G."/>
            <person name="Yu Q."/>
            <person name="Zembek L."/>
            <person name="Zhong D."/>
            <person name="Zimmer A."/>
            <person name="Zwirko Z."/>
            <person name="Jaffe D.B."/>
            <person name="Alvarez P."/>
            <person name="Brockman W."/>
            <person name="Butler J."/>
            <person name="Chin C."/>
            <person name="Gnerre S."/>
            <person name="Grabherr M."/>
            <person name="Kleber M."/>
            <person name="Mauceli E."/>
            <person name="MacCallum I."/>
        </authorList>
    </citation>
    <scope>NUCLEOTIDE SEQUENCE [LARGE SCALE GENOMIC DNA]</scope>
    <source>
        <strain evidence="6">Tucson 15287-2541.00</strain>
    </source>
</reference>
<dbReference type="EMBL" id="CH916370">
    <property type="protein sequence ID" value="EDW00101.1"/>
    <property type="molecule type" value="Genomic_DNA"/>
</dbReference>
<dbReference type="eggNOG" id="ENOG502T6I4">
    <property type="taxonomic scope" value="Eukaryota"/>
</dbReference>
<evidence type="ECO:0000256" key="3">
    <source>
        <dbReference type="ARBA" id="ARBA00060902"/>
    </source>
</evidence>
<dbReference type="Pfam" id="PF06585">
    <property type="entry name" value="JHBP"/>
    <property type="match status" value="1"/>
</dbReference>
<dbReference type="GO" id="GO:0005615">
    <property type="term" value="C:extracellular space"/>
    <property type="evidence" value="ECO:0007669"/>
    <property type="project" value="TreeGrafter"/>
</dbReference>
<dbReference type="OrthoDB" id="8118208at2759"/>
<dbReference type="InterPro" id="IPR010562">
    <property type="entry name" value="Haemolymph_juvenile_hormone-bd"/>
</dbReference>
<evidence type="ECO:0000256" key="4">
    <source>
        <dbReference type="SAM" id="SignalP"/>
    </source>
</evidence>
<evidence type="ECO:0000313" key="5">
    <source>
        <dbReference type="EMBL" id="EDW00101.1"/>
    </source>
</evidence>
<organism evidence="6">
    <name type="scientific">Drosophila grimshawi</name>
    <name type="common">Hawaiian fruit fly</name>
    <name type="synonym">Idiomyia grimshawi</name>
    <dbReference type="NCBI Taxonomy" id="7222"/>
    <lineage>
        <taxon>Eukaryota</taxon>
        <taxon>Metazoa</taxon>
        <taxon>Ecdysozoa</taxon>
        <taxon>Arthropoda</taxon>
        <taxon>Hexapoda</taxon>
        <taxon>Insecta</taxon>
        <taxon>Pterygota</taxon>
        <taxon>Neoptera</taxon>
        <taxon>Endopterygota</taxon>
        <taxon>Diptera</taxon>
        <taxon>Brachycera</taxon>
        <taxon>Muscomorpha</taxon>
        <taxon>Ephydroidea</taxon>
        <taxon>Drosophilidae</taxon>
        <taxon>Drosophila</taxon>
        <taxon>Hawaiian Drosophila</taxon>
    </lineage>
</organism>
<dbReference type="PANTHER" id="PTHR11008">
    <property type="entry name" value="PROTEIN TAKEOUT-LIKE PROTEIN"/>
    <property type="match status" value="1"/>
</dbReference>
<keyword evidence="1 4" id="KW-0732">Signal</keyword>
<proteinExistence type="inferred from homology"/>
<protein>
    <submittedName>
        <fullName evidence="5">GH12677</fullName>
    </submittedName>
</protein>
<dbReference type="SMART" id="SM00700">
    <property type="entry name" value="JHBP"/>
    <property type="match status" value="1"/>
</dbReference>